<name>A0AAW7Z602_9ALTE</name>
<keyword evidence="2 6" id="KW-0812">Transmembrane</keyword>
<evidence type="ECO:0000256" key="3">
    <source>
        <dbReference type="ARBA" id="ARBA00022989"/>
    </source>
</evidence>
<dbReference type="Proteomes" id="UP001170717">
    <property type="component" value="Unassembled WGS sequence"/>
</dbReference>
<accession>A0AAW7Z602</accession>
<keyword evidence="3 6" id="KW-1133">Transmembrane helix</keyword>
<protein>
    <submittedName>
        <fullName evidence="8">Sterol desaturase family protein</fullName>
    </submittedName>
</protein>
<dbReference type="InterPro" id="IPR006694">
    <property type="entry name" value="Fatty_acid_hydroxylase"/>
</dbReference>
<dbReference type="AlphaFoldDB" id="A0AAW7Z602"/>
<evidence type="ECO:0000256" key="1">
    <source>
        <dbReference type="ARBA" id="ARBA00004370"/>
    </source>
</evidence>
<dbReference type="GO" id="GO:0016491">
    <property type="term" value="F:oxidoreductase activity"/>
    <property type="evidence" value="ECO:0007669"/>
    <property type="project" value="InterPro"/>
</dbReference>
<evidence type="ECO:0000313" key="8">
    <source>
        <dbReference type="EMBL" id="MDO6578668.1"/>
    </source>
</evidence>
<dbReference type="EMBL" id="JAUOQI010000011">
    <property type="protein sequence ID" value="MDO6578668.1"/>
    <property type="molecule type" value="Genomic_DNA"/>
</dbReference>
<dbReference type="Pfam" id="PF04116">
    <property type="entry name" value="FA_hydroxylase"/>
    <property type="match status" value="1"/>
</dbReference>
<proteinExistence type="predicted"/>
<gene>
    <name evidence="8" type="ORF">Q4527_14785</name>
</gene>
<comment type="subcellular location">
    <subcellularLocation>
        <location evidence="1">Membrane</location>
    </subcellularLocation>
</comment>
<evidence type="ECO:0000256" key="2">
    <source>
        <dbReference type="ARBA" id="ARBA00022692"/>
    </source>
</evidence>
<evidence type="ECO:0000256" key="4">
    <source>
        <dbReference type="ARBA" id="ARBA00023136"/>
    </source>
</evidence>
<feature type="compositionally biased region" description="Polar residues" evidence="5">
    <location>
        <begin position="301"/>
        <end position="312"/>
    </location>
</feature>
<feature type="transmembrane region" description="Helical" evidence="6">
    <location>
        <begin position="142"/>
        <end position="163"/>
    </location>
</feature>
<sequence length="329" mass="37371">MNYQIAIIGIFLIFALLEAKQGKLFKKCAEVSDDGKVELIGTLVLFVITQPFVLFSAGALMLLVVPQYQGALDQEALGDSSIFLHIALLLIFDDMMQYWWHRLSHSTRFLYNLHRAHHNGKYMSVRIIYRNNVFYYLLMPSLWFSGALIYLGLGWTYAFYLVVKLSVITGAHAEWKWDRFLYQTPMLNKLAWIVERTISTPSTHSAHHGLKADDGITNYKGNYGNLLFFWDVLFGTAKITRKYPAQYGIEGMFYANWVEQLVWPLYKTPRKPKMVAHSPTNKAAKAASNTINEAEKKSAIETASSPNNSTHTDGVLNPESVVNKTDAAI</sequence>
<evidence type="ECO:0000313" key="9">
    <source>
        <dbReference type="Proteomes" id="UP001170717"/>
    </source>
</evidence>
<evidence type="ECO:0000259" key="7">
    <source>
        <dbReference type="Pfam" id="PF04116"/>
    </source>
</evidence>
<dbReference type="GO" id="GO:0008610">
    <property type="term" value="P:lipid biosynthetic process"/>
    <property type="evidence" value="ECO:0007669"/>
    <property type="project" value="InterPro"/>
</dbReference>
<feature type="domain" description="Fatty acid hydroxylase" evidence="7">
    <location>
        <begin position="87"/>
        <end position="236"/>
    </location>
</feature>
<evidence type="ECO:0000256" key="6">
    <source>
        <dbReference type="SAM" id="Phobius"/>
    </source>
</evidence>
<dbReference type="PANTHER" id="PTHR11863">
    <property type="entry name" value="STEROL DESATURASE"/>
    <property type="match status" value="1"/>
</dbReference>
<feature type="transmembrane region" description="Helical" evidence="6">
    <location>
        <begin position="77"/>
        <end position="100"/>
    </location>
</feature>
<dbReference type="RefSeq" id="WP_082604807.1">
    <property type="nucleotide sequence ID" value="NZ_CANLMS010000010.1"/>
</dbReference>
<dbReference type="GO" id="GO:0016020">
    <property type="term" value="C:membrane"/>
    <property type="evidence" value="ECO:0007669"/>
    <property type="project" value="UniProtKB-SubCell"/>
</dbReference>
<evidence type="ECO:0000256" key="5">
    <source>
        <dbReference type="SAM" id="MobiDB-lite"/>
    </source>
</evidence>
<organism evidence="8 9">
    <name type="scientific">Alteromonas stellipolaris</name>
    <dbReference type="NCBI Taxonomy" id="233316"/>
    <lineage>
        <taxon>Bacteria</taxon>
        <taxon>Pseudomonadati</taxon>
        <taxon>Pseudomonadota</taxon>
        <taxon>Gammaproteobacteria</taxon>
        <taxon>Alteromonadales</taxon>
        <taxon>Alteromonadaceae</taxon>
        <taxon>Alteromonas/Salinimonas group</taxon>
        <taxon>Alteromonas</taxon>
    </lineage>
</organism>
<feature type="transmembrane region" description="Helical" evidence="6">
    <location>
        <begin position="43"/>
        <end position="65"/>
    </location>
</feature>
<reference evidence="8" key="1">
    <citation type="submission" date="2023-07" db="EMBL/GenBank/DDBJ databases">
        <title>Genome content predicts the carbon catabolic preferences of heterotrophic bacteria.</title>
        <authorList>
            <person name="Gralka M."/>
        </authorList>
    </citation>
    <scope>NUCLEOTIDE SEQUENCE</scope>
    <source>
        <strain evidence="8">F2M12</strain>
    </source>
</reference>
<comment type="caution">
    <text evidence="8">The sequence shown here is derived from an EMBL/GenBank/DDBJ whole genome shotgun (WGS) entry which is preliminary data.</text>
</comment>
<feature type="region of interest" description="Disordered" evidence="5">
    <location>
        <begin position="276"/>
        <end position="329"/>
    </location>
</feature>
<dbReference type="GO" id="GO:0005506">
    <property type="term" value="F:iron ion binding"/>
    <property type="evidence" value="ECO:0007669"/>
    <property type="project" value="InterPro"/>
</dbReference>
<dbReference type="InterPro" id="IPR050307">
    <property type="entry name" value="Sterol_Desaturase_Related"/>
</dbReference>
<keyword evidence="4 6" id="KW-0472">Membrane</keyword>